<evidence type="ECO:0000313" key="4">
    <source>
        <dbReference type="Proteomes" id="UP001149813"/>
    </source>
</evidence>
<organism evidence="3 4">
    <name type="scientific">Coemansia erecta</name>
    <dbReference type="NCBI Taxonomy" id="147472"/>
    <lineage>
        <taxon>Eukaryota</taxon>
        <taxon>Fungi</taxon>
        <taxon>Fungi incertae sedis</taxon>
        <taxon>Zoopagomycota</taxon>
        <taxon>Kickxellomycotina</taxon>
        <taxon>Kickxellomycetes</taxon>
        <taxon>Kickxellales</taxon>
        <taxon>Kickxellaceae</taxon>
        <taxon>Coemansia</taxon>
    </lineage>
</organism>
<evidence type="ECO:0000256" key="1">
    <source>
        <dbReference type="SAM" id="MobiDB-lite"/>
    </source>
</evidence>
<evidence type="ECO:0000313" key="3">
    <source>
        <dbReference type="EMBL" id="KAJ1718827.1"/>
    </source>
</evidence>
<proteinExistence type="predicted"/>
<dbReference type="OrthoDB" id="2503928at2759"/>
<dbReference type="InterPro" id="IPR025856">
    <property type="entry name" value="HeH/LEM_domain"/>
</dbReference>
<name>A0A9W8CPH0_9FUNG</name>
<dbReference type="InterPro" id="IPR044780">
    <property type="entry name" value="Heh2/Src1"/>
</dbReference>
<dbReference type="GO" id="GO:0034399">
    <property type="term" value="C:nuclear periphery"/>
    <property type="evidence" value="ECO:0007669"/>
    <property type="project" value="TreeGrafter"/>
</dbReference>
<dbReference type="Pfam" id="PF12949">
    <property type="entry name" value="HeH"/>
    <property type="match status" value="1"/>
</dbReference>
<dbReference type="Gene3D" id="1.10.720.30">
    <property type="entry name" value="SAP domain"/>
    <property type="match status" value="1"/>
</dbReference>
<dbReference type="PANTHER" id="PTHR47808:SF2">
    <property type="entry name" value="LEM DOMAIN-CONTAINING PROTEIN 2"/>
    <property type="match status" value="1"/>
</dbReference>
<dbReference type="PANTHER" id="PTHR47808">
    <property type="entry name" value="INNER NUCLEAR MEMBRANE PROTEIN HEH2-RELATED"/>
    <property type="match status" value="1"/>
</dbReference>
<keyword evidence="4" id="KW-1185">Reference proteome</keyword>
<feature type="non-terminal residue" evidence="3">
    <location>
        <position position="157"/>
    </location>
</feature>
<dbReference type="GO" id="GO:0005637">
    <property type="term" value="C:nuclear inner membrane"/>
    <property type="evidence" value="ECO:0007669"/>
    <property type="project" value="InterPro"/>
</dbReference>
<accession>A0A9W8CPH0</accession>
<gene>
    <name evidence="3" type="primary">SRC1_2</name>
    <name evidence="3" type="ORF">LPJ53_006286</name>
</gene>
<feature type="region of interest" description="Disordered" evidence="1">
    <location>
        <begin position="79"/>
        <end position="157"/>
    </location>
</feature>
<dbReference type="InterPro" id="IPR036361">
    <property type="entry name" value="SAP_dom_sf"/>
</dbReference>
<dbReference type="CDD" id="cd12935">
    <property type="entry name" value="LEM_like"/>
    <property type="match status" value="1"/>
</dbReference>
<feature type="domain" description="HeH/LEM" evidence="2">
    <location>
        <begin position="18"/>
        <end position="47"/>
    </location>
</feature>
<feature type="compositionally biased region" description="Low complexity" evidence="1">
    <location>
        <begin position="80"/>
        <end position="92"/>
    </location>
</feature>
<reference evidence="3" key="1">
    <citation type="submission" date="2022-07" db="EMBL/GenBank/DDBJ databases">
        <title>Phylogenomic reconstructions and comparative analyses of Kickxellomycotina fungi.</title>
        <authorList>
            <person name="Reynolds N.K."/>
            <person name="Stajich J.E."/>
            <person name="Barry K."/>
            <person name="Grigoriev I.V."/>
            <person name="Crous P."/>
            <person name="Smith M.E."/>
        </authorList>
    </citation>
    <scope>NUCLEOTIDE SEQUENCE</scope>
    <source>
        <strain evidence="3">NBRC 32514</strain>
    </source>
</reference>
<dbReference type="AlphaFoldDB" id="A0A9W8CPH0"/>
<protein>
    <submittedName>
        <fullName evidence="3">Inner nuclear membrane protein enriched at telomere/subtelomere region</fullName>
    </submittedName>
</protein>
<dbReference type="EMBL" id="JANBOJ010000627">
    <property type="protein sequence ID" value="KAJ1718827.1"/>
    <property type="molecule type" value="Genomic_DNA"/>
</dbReference>
<evidence type="ECO:0000259" key="2">
    <source>
        <dbReference type="Pfam" id="PF12949"/>
    </source>
</evidence>
<comment type="caution">
    <text evidence="3">The sequence shown here is derived from an EMBL/GenBank/DDBJ whole genome shotgun (WGS) entry which is preliminary data.</text>
</comment>
<dbReference type="GO" id="GO:0005783">
    <property type="term" value="C:endoplasmic reticulum"/>
    <property type="evidence" value="ECO:0007669"/>
    <property type="project" value="TreeGrafter"/>
</dbReference>
<dbReference type="Proteomes" id="UP001149813">
    <property type="component" value="Unassembled WGS sequence"/>
</dbReference>
<dbReference type="GO" id="GO:0003682">
    <property type="term" value="F:chromatin binding"/>
    <property type="evidence" value="ECO:0007669"/>
    <property type="project" value="InterPro"/>
</dbReference>
<dbReference type="GO" id="GO:0071763">
    <property type="term" value="P:nuclear membrane organization"/>
    <property type="evidence" value="ECO:0007669"/>
    <property type="project" value="TreeGrafter"/>
</dbReference>
<feature type="compositionally biased region" description="Basic and acidic residues" evidence="1">
    <location>
        <begin position="102"/>
        <end position="112"/>
    </location>
</feature>
<sequence length="157" mass="16642">MDADESKYLEAGFDAAALKVSSLRNILVKHNVEFPSNAKKPELVAIFGRKIAARASKLRKEAGRARRAKGDGRAIEVVDAGSAAGGSNEAAGGASGGGSKRKLSDVEKDEPRRRKKKSSGKRRVLPAAAAAQAAAQATSESEADEADESRRRRKKKK</sequence>
<feature type="compositionally biased region" description="Basic residues" evidence="1">
    <location>
        <begin position="113"/>
        <end position="124"/>
    </location>
</feature>
<feature type="compositionally biased region" description="Low complexity" evidence="1">
    <location>
        <begin position="127"/>
        <end position="140"/>
    </location>
</feature>